<comment type="cofactor">
    <cofactor evidence="1">
        <name>a divalent metal cation</name>
        <dbReference type="ChEBI" id="CHEBI:60240"/>
    </cofactor>
</comment>
<dbReference type="EMBL" id="CAJNOO010004681">
    <property type="protein sequence ID" value="CAF1390118.1"/>
    <property type="molecule type" value="Genomic_DNA"/>
</dbReference>
<feature type="domain" description="DDE Tnp4" evidence="3">
    <location>
        <begin position="133"/>
        <end position="288"/>
    </location>
</feature>
<dbReference type="OrthoDB" id="5985780at2759"/>
<feature type="non-terminal residue" evidence="4">
    <location>
        <position position="1"/>
    </location>
</feature>
<dbReference type="PANTHER" id="PTHR23080">
    <property type="entry name" value="THAP DOMAIN PROTEIN"/>
    <property type="match status" value="1"/>
</dbReference>
<dbReference type="Proteomes" id="UP000663882">
    <property type="component" value="Unassembled WGS sequence"/>
</dbReference>
<evidence type="ECO:0000313" key="4">
    <source>
        <dbReference type="EMBL" id="CAF1390118.1"/>
    </source>
</evidence>
<dbReference type="Pfam" id="PF13359">
    <property type="entry name" value="DDE_Tnp_4"/>
    <property type="match status" value="1"/>
</dbReference>
<name>A0A815K3M5_9BILA</name>
<evidence type="ECO:0000256" key="2">
    <source>
        <dbReference type="ARBA" id="ARBA00022723"/>
    </source>
</evidence>
<keyword evidence="2" id="KW-0479">Metal-binding</keyword>
<evidence type="ECO:0000259" key="3">
    <source>
        <dbReference type="Pfam" id="PF13359"/>
    </source>
</evidence>
<accession>A0A815K3M5</accession>
<evidence type="ECO:0000313" key="5">
    <source>
        <dbReference type="Proteomes" id="UP000663882"/>
    </source>
</evidence>
<sequence length="358" mass="41808">ASNELRTNALSSVRYAEFCLPSCHYGYNKANHIGKDLVPFLSRYMPHLQTLRLWRPDDFLFTTMVTLWYLKHYHSERYIASELNLNRSTVNYFLSEVVNILHACVYPELISIPADIGNRRTPHEPQQHHKLIVDSTCIAIPEPHEAEQRRAYYHGKSPTNYAFKVQVACDFHHQIVHVSDCYHGSVHDITILRESGLLEHVNDSVQIIGDKGYIGEEYVVTPRKKPHGRELTNEDKEFNYQINSARAAIENINQRLKTYGILGGVYRGDIDDFHKMTRITKVVSALCNMNLNKHPVPRHVIVFEQDLCQLIKELKEFTFLDIYGEIHYEKVKAYRSMVQTRFPHSRVDVEISRFRLWL</sequence>
<reference evidence="4" key="1">
    <citation type="submission" date="2021-02" db="EMBL/GenBank/DDBJ databases">
        <authorList>
            <person name="Nowell W R."/>
        </authorList>
    </citation>
    <scope>NUCLEOTIDE SEQUENCE</scope>
</reference>
<dbReference type="InterPro" id="IPR027806">
    <property type="entry name" value="HARBI1_dom"/>
</dbReference>
<protein>
    <recommendedName>
        <fullName evidence="3">DDE Tnp4 domain-containing protein</fullName>
    </recommendedName>
</protein>
<comment type="caution">
    <text evidence="4">The sequence shown here is derived from an EMBL/GenBank/DDBJ whole genome shotgun (WGS) entry which is preliminary data.</text>
</comment>
<proteinExistence type="predicted"/>
<gene>
    <name evidence="4" type="ORF">RFH988_LOCUS34307</name>
</gene>
<evidence type="ECO:0000256" key="1">
    <source>
        <dbReference type="ARBA" id="ARBA00001968"/>
    </source>
</evidence>
<dbReference type="AlphaFoldDB" id="A0A815K3M5"/>
<organism evidence="4 5">
    <name type="scientific">Rotaria sordida</name>
    <dbReference type="NCBI Taxonomy" id="392033"/>
    <lineage>
        <taxon>Eukaryota</taxon>
        <taxon>Metazoa</taxon>
        <taxon>Spiralia</taxon>
        <taxon>Gnathifera</taxon>
        <taxon>Rotifera</taxon>
        <taxon>Eurotatoria</taxon>
        <taxon>Bdelloidea</taxon>
        <taxon>Philodinida</taxon>
        <taxon>Philodinidae</taxon>
        <taxon>Rotaria</taxon>
    </lineage>
</organism>
<dbReference type="GO" id="GO:0046872">
    <property type="term" value="F:metal ion binding"/>
    <property type="evidence" value="ECO:0007669"/>
    <property type="project" value="UniProtKB-KW"/>
</dbReference>